<keyword evidence="2" id="KW-1185">Reference proteome</keyword>
<evidence type="ECO:0000313" key="1">
    <source>
        <dbReference type="EMBL" id="KAJ0967663.1"/>
    </source>
</evidence>
<proteinExistence type="predicted"/>
<organism evidence="1 2">
    <name type="scientific">Dioscorea zingiberensis</name>
    <dbReference type="NCBI Taxonomy" id="325984"/>
    <lineage>
        <taxon>Eukaryota</taxon>
        <taxon>Viridiplantae</taxon>
        <taxon>Streptophyta</taxon>
        <taxon>Embryophyta</taxon>
        <taxon>Tracheophyta</taxon>
        <taxon>Spermatophyta</taxon>
        <taxon>Magnoliopsida</taxon>
        <taxon>Liliopsida</taxon>
        <taxon>Dioscoreales</taxon>
        <taxon>Dioscoreaceae</taxon>
        <taxon>Dioscorea</taxon>
    </lineage>
</organism>
<reference evidence="1" key="1">
    <citation type="submission" date="2021-03" db="EMBL/GenBank/DDBJ databases">
        <authorList>
            <person name="Li Z."/>
            <person name="Yang C."/>
        </authorList>
    </citation>
    <scope>NUCLEOTIDE SEQUENCE</scope>
    <source>
        <strain evidence="1">Dzin_1.0</strain>
        <tissue evidence="1">Leaf</tissue>
    </source>
</reference>
<gene>
    <name evidence="1" type="ORF">J5N97_024580</name>
</gene>
<accession>A0A9D5C7J2</accession>
<dbReference type="OrthoDB" id="1913135at2759"/>
<protein>
    <submittedName>
        <fullName evidence="1">Uncharacterized protein</fullName>
    </submittedName>
</protein>
<sequence>MATGTTAIGGIGQKGFENIRTGNANINALQRRPEIKGTDAVVSGSVKQRIENTGTGLAISGMQDPIEGINTQTVVFQKKTESRSIGTAISGSLQKRIDSKGIGIVITSSGPNHTQSMVYSVAEEKEGSTISKLVPNLVGTE</sequence>
<reference evidence="1" key="2">
    <citation type="journal article" date="2022" name="Hortic Res">
        <title>The genome of Dioscorea zingiberensis sheds light on the biosynthesis, origin and evolution of the medicinally important diosgenin saponins.</title>
        <authorList>
            <person name="Li Y."/>
            <person name="Tan C."/>
            <person name="Li Z."/>
            <person name="Guo J."/>
            <person name="Li S."/>
            <person name="Chen X."/>
            <person name="Wang C."/>
            <person name="Dai X."/>
            <person name="Yang H."/>
            <person name="Song W."/>
            <person name="Hou L."/>
            <person name="Xu J."/>
            <person name="Tong Z."/>
            <person name="Xu A."/>
            <person name="Yuan X."/>
            <person name="Wang W."/>
            <person name="Yang Q."/>
            <person name="Chen L."/>
            <person name="Sun Z."/>
            <person name="Wang K."/>
            <person name="Pan B."/>
            <person name="Chen J."/>
            <person name="Bao Y."/>
            <person name="Liu F."/>
            <person name="Qi X."/>
            <person name="Gang D.R."/>
            <person name="Wen J."/>
            <person name="Li J."/>
        </authorList>
    </citation>
    <scope>NUCLEOTIDE SEQUENCE</scope>
    <source>
        <strain evidence="1">Dzin_1.0</strain>
    </source>
</reference>
<dbReference type="EMBL" id="JAGGNH010000007">
    <property type="protein sequence ID" value="KAJ0967663.1"/>
    <property type="molecule type" value="Genomic_DNA"/>
</dbReference>
<dbReference type="Proteomes" id="UP001085076">
    <property type="component" value="Miscellaneous, Linkage group lg07"/>
</dbReference>
<evidence type="ECO:0000313" key="2">
    <source>
        <dbReference type="Proteomes" id="UP001085076"/>
    </source>
</evidence>
<dbReference type="AlphaFoldDB" id="A0A9D5C7J2"/>
<name>A0A9D5C7J2_9LILI</name>
<comment type="caution">
    <text evidence="1">The sequence shown here is derived from an EMBL/GenBank/DDBJ whole genome shotgun (WGS) entry which is preliminary data.</text>
</comment>